<gene>
    <name evidence="1" type="ORF">BaRGS_00023312</name>
</gene>
<protein>
    <submittedName>
        <fullName evidence="1">Uncharacterized protein</fullName>
    </submittedName>
</protein>
<dbReference type="EMBL" id="JACVVK020000194">
    <property type="protein sequence ID" value="KAK7485502.1"/>
    <property type="molecule type" value="Genomic_DNA"/>
</dbReference>
<evidence type="ECO:0000313" key="1">
    <source>
        <dbReference type="EMBL" id="KAK7485502.1"/>
    </source>
</evidence>
<keyword evidence="2" id="KW-1185">Reference proteome</keyword>
<evidence type="ECO:0000313" key="2">
    <source>
        <dbReference type="Proteomes" id="UP001519460"/>
    </source>
</evidence>
<dbReference type="Proteomes" id="UP001519460">
    <property type="component" value="Unassembled WGS sequence"/>
</dbReference>
<accession>A0ABD0KEM4</accession>
<reference evidence="1 2" key="1">
    <citation type="journal article" date="2023" name="Sci. Data">
        <title>Genome assembly of the Korean intertidal mud-creeper Batillaria attramentaria.</title>
        <authorList>
            <person name="Patra A.K."/>
            <person name="Ho P.T."/>
            <person name="Jun S."/>
            <person name="Lee S.J."/>
            <person name="Kim Y."/>
            <person name="Won Y.J."/>
        </authorList>
    </citation>
    <scope>NUCLEOTIDE SEQUENCE [LARGE SCALE GENOMIC DNA]</scope>
    <source>
        <strain evidence="1">Wonlab-2016</strain>
    </source>
</reference>
<dbReference type="AlphaFoldDB" id="A0ABD0KEM4"/>
<proteinExistence type="predicted"/>
<organism evidence="1 2">
    <name type="scientific">Batillaria attramentaria</name>
    <dbReference type="NCBI Taxonomy" id="370345"/>
    <lineage>
        <taxon>Eukaryota</taxon>
        <taxon>Metazoa</taxon>
        <taxon>Spiralia</taxon>
        <taxon>Lophotrochozoa</taxon>
        <taxon>Mollusca</taxon>
        <taxon>Gastropoda</taxon>
        <taxon>Caenogastropoda</taxon>
        <taxon>Sorbeoconcha</taxon>
        <taxon>Cerithioidea</taxon>
        <taxon>Batillariidae</taxon>
        <taxon>Batillaria</taxon>
    </lineage>
</organism>
<feature type="non-terminal residue" evidence="1">
    <location>
        <position position="1"/>
    </location>
</feature>
<name>A0ABD0KEM4_9CAEN</name>
<sequence length="87" mass="9384">EFQTAFELSKDTIDCLKSERFTTKAALRGLINETIDSFSLKAGEKAALKVGVSDLKVRCVSPGKTASDSVDKLATLDEMLSKRASTV</sequence>
<comment type="caution">
    <text evidence="1">The sequence shown here is derived from an EMBL/GenBank/DDBJ whole genome shotgun (WGS) entry which is preliminary data.</text>
</comment>